<evidence type="ECO:0000256" key="1">
    <source>
        <dbReference type="SAM" id="Phobius"/>
    </source>
</evidence>
<sequence>MKRSTIVIIIVLALAVLVPVIFVCIVATNFVSDVKEIGAAGEGLPIDYVVVVDDPAQTHAVNLSFSTERENSGIFSSVNIQSRCGGISTVISSDTIYINIDTLHTNDATPCPIEVVLPNKSSIELHNPSPAVNVMVKDANLDNLQAAVAGDLSIEDSNVGVLLSIDSVAHSSIKMDDSNIGAAKINGQNKTIGIDSSNLGALVVAGDCGSINAADCNIGVATWNNKTQSNFYARGCVFLSNINEDVEAVEFDRSYRVVAGDSVVRVKNGEVVNISTEGVHVESGSDKVNITPSKVFVSSGTDTVKVSPAGVHITSGDDKVSIGVDGIKVNKQ</sequence>
<dbReference type="EMBL" id="DXFB01000034">
    <property type="protein sequence ID" value="HIX44854.1"/>
    <property type="molecule type" value="Genomic_DNA"/>
</dbReference>
<dbReference type="AlphaFoldDB" id="A0A9D1VQ55"/>
<name>A0A9D1VQ55_9BACT</name>
<protein>
    <submittedName>
        <fullName evidence="2">Uncharacterized protein</fullName>
    </submittedName>
</protein>
<keyword evidence="1" id="KW-0812">Transmembrane</keyword>
<evidence type="ECO:0000313" key="2">
    <source>
        <dbReference type="EMBL" id="HIX44854.1"/>
    </source>
</evidence>
<comment type="caution">
    <text evidence="2">The sequence shown here is derived from an EMBL/GenBank/DDBJ whole genome shotgun (WGS) entry which is preliminary data.</text>
</comment>
<dbReference type="Proteomes" id="UP000824246">
    <property type="component" value="Unassembled WGS sequence"/>
</dbReference>
<reference evidence="2" key="1">
    <citation type="journal article" date="2021" name="PeerJ">
        <title>Extensive microbial diversity within the chicken gut microbiome revealed by metagenomics and culture.</title>
        <authorList>
            <person name="Gilroy R."/>
            <person name="Ravi A."/>
            <person name="Getino M."/>
            <person name="Pursley I."/>
            <person name="Horton D.L."/>
            <person name="Alikhan N.F."/>
            <person name="Baker D."/>
            <person name="Gharbi K."/>
            <person name="Hall N."/>
            <person name="Watson M."/>
            <person name="Adriaenssens E.M."/>
            <person name="Foster-Nyarko E."/>
            <person name="Jarju S."/>
            <person name="Secka A."/>
            <person name="Antonio M."/>
            <person name="Oren A."/>
            <person name="Chaudhuri R.R."/>
            <person name="La Ragione R."/>
            <person name="Hildebrand F."/>
            <person name="Pallen M.J."/>
        </authorList>
    </citation>
    <scope>NUCLEOTIDE SEQUENCE</scope>
    <source>
        <strain evidence="2">ChiHjej12B11-16260</strain>
    </source>
</reference>
<accession>A0A9D1VQ55</accession>
<proteinExistence type="predicted"/>
<reference evidence="2" key="2">
    <citation type="submission" date="2021-04" db="EMBL/GenBank/DDBJ databases">
        <authorList>
            <person name="Gilroy R."/>
        </authorList>
    </citation>
    <scope>NUCLEOTIDE SEQUENCE</scope>
    <source>
        <strain evidence="2">ChiHjej12B11-16260</strain>
    </source>
</reference>
<evidence type="ECO:0000313" key="3">
    <source>
        <dbReference type="Proteomes" id="UP000824246"/>
    </source>
</evidence>
<gene>
    <name evidence="2" type="ORF">H9982_01400</name>
</gene>
<keyword evidence="1" id="KW-0472">Membrane</keyword>
<feature type="transmembrane region" description="Helical" evidence="1">
    <location>
        <begin position="7"/>
        <end position="31"/>
    </location>
</feature>
<organism evidence="2 3">
    <name type="scientific">Candidatus Barnesiella excrementipullorum</name>
    <dbReference type="NCBI Taxonomy" id="2838479"/>
    <lineage>
        <taxon>Bacteria</taxon>
        <taxon>Pseudomonadati</taxon>
        <taxon>Bacteroidota</taxon>
        <taxon>Bacteroidia</taxon>
        <taxon>Bacteroidales</taxon>
        <taxon>Barnesiellaceae</taxon>
        <taxon>Barnesiella</taxon>
    </lineage>
</organism>
<keyword evidence="1" id="KW-1133">Transmembrane helix</keyword>